<protein>
    <submittedName>
        <fullName evidence="7">Transporter</fullName>
    </submittedName>
</protein>
<evidence type="ECO:0000256" key="5">
    <source>
        <dbReference type="SAM" id="Phobius"/>
    </source>
</evidence>
<feature type="transmembrane region" description="Helical" evidence="5">
    <location>
        <begin position="59"/>
        <end position="88"/>
    </location>
</feature>
<proteinExistence type="predicted"/>
<keyword evidence="2 5" id="KW-0812">Transmembrane</keyword>
<reference evidence="7 8" key="1">
    <citation type="submission" date="2016-01" db="EMBL/GenBank/DDBJ databases">
        <title>The new phylogeny of the genus Mycobacterium.</title>
        <authorList>
            <person name="Tarcisio F."/>
            <person name="Conor M."/>
            <person name="Antonella G."/>
            <person name="Elisabetta G."/>
            <person name="Giulia F.S."/>
            <person name="Sara T."/>
            <person name="Anna F."/>
            <person name="Clotilde B."/>
            <person name="Roberto B."/>
            <person name="Veronica D.S."/>
            <person name="Fabio R."/>
            <person name="Monica P."/>
            <person name="Olivier J."/>
            <person name="Enrico T."/>
            <person name="Nicola S."/>
        </authorList>
    </citation>
    <scope>NUCLEOTIDE SEQUENCE [LARGE SCALE GENOMIC DNA]</scope>
    <source>
        <strain evidence="7 8">DSM 44153</strain>
    </source>
</reference>
<evidence type="ECO:0000256" key="4">
    <source>
        <dbReference type="ARBA" id="ARBA00023136"/>
    </source>
</evidence>
<dbReference type="Pfam" id="PF00916">
    <property type="entry name" value="Sulfate_transp"/>
    <property type="match status" value="1"/>
</dbReference>
<dbReference type="InterPro" id="IPR011547">
    <property type="entry name" value="SLC26A/SulP_dom"/>
</dbReference>
<feature type="transmembrane region" description="Helical" evidence="5">
    <location>
        <begin position="183"/>
        <end position="203"/>
    </location>
</feature>
<keyword evidence="4 5" id="KW-0472">Membrane</keyword>
<keyword evidence="3 5" id="KW-1133">Transmembrane helix</keyword>
<dbReference type="STRING" id="1798.AWC30_06925"/>
<keyword evidence="8" id="KW-1185">Reference proteome</keyword>
<feature type="transmembrane region" description="Helical" evidence="5">
    <location>
        <begin position="100"/>
        <end position="122"/>
    </location>
</feature>
<comment type="subcellular location">
    <subcellularLocation>
        <location evidence="1">Membrane</location>
        <topology evidence="1">Multi-pass membrane protein</topology>
    </subcellularLocation>
</comment>
<feature type="transmembrane region" description="Helical" evidence="5">
    <location>
        <begin position="223"/>
        <end position="248"/>
    </location>
</feature>
<feature type="domain" description="SLC26A/SulP transporter" evidence="6">
    <location>
        <begin position="2"/>
        <end position="353"/>
    </location>
</feature>
<evidence type="ECO:0000259" key="6">
    <source>
        <dbReference type="Pfam" id="PF00916"/>
    </source>
</evidence>
<evidence type="ECO:0000256" key="1">
    <source>
        <dbReference type="ARBA" id="ARBA00004141"/>
    </source>
</evidence>
<evidence type="ECO:0000256" key="3">
    <source>
        <dbReference type="ARBA" id="ARBA00022989"/>
    </source>
</evidence>
<gene>
    <name evidence="7" type="ORF">AWC30_06925</name>
</gene>
<evidence type="ECO:0000313" key="7">
    <source>
        <dbReference type="EMBL" id="ORX06221.1"/>
    </source>
</evidence>
<organism evidence="7 8">
    <name type="scientific">Mycolicibacillus trivialis</name>
    <dbReference type="NCBI Taxonomy" id="1798"/>
    <lineage>
        <taxon>Bacteria</taxon>
        <taxon>Bacillati</taxon>
        <taxon>Actinomycetota</taxon>
        <taxon>Actinomycetes</taxon>
        <taxon>Mycobacteriales</taxon>
        <taxon>Mycobacteriaceae</taxon>
        <taxon>Mycolicibacillus</taxon>
    </lineage>
</organism>
<feature type="transmembrane region" description="Helical" evidence="5">
    <location>
        <begin position="148"/>
        <end position="171"/>
    </location>
</feature>
<evidence type="ECO:0000313" key="8">
    <source>
        <dbReference type="Proteomes" id="UP000193090"/>
    </source>
</evidence>
<dbReference type="GO" id="GO:0055085">
    <property type="term" value="P:transmembrane transport"/>
    <property type="evidence" value="ECO:0007669"/>
    <property type="project" value="InterPro"/>
</dbReference>
<dbReference type="PANTHER" id="PTHR11814">
    <property type="entry name" value="SULFATE TRANSPORTER"/>
    <property type="match status" value="1"/>
</dbReference>
<feature type="transmembrane region" description="Helical" evidence="5">
    <location>
        <begin position="307"/>
        <end position="335"/>
    </location>
</feature>
<dbReference type="Proteomes" id="UP000193090">
    <property type="component" value="Unassembled WGS sequence"/>
</dbReference>
<comment type="caution">
    <text evidence="7">The sequence shown here is derived from an EMBL/GenBank/DDBJ whole genome shotgun (WGS) entry which is preliminary data.</text>
</comment>
<dbReference type="GO" id="GO:0016020">
    <property type="term" value="C:membrane"/>
    <property type="evidence" value="ECO:0007669"/>
    <property type="project" value="UniProtKB-SubCell"/>
</dbReference>
<dbReference type="AlphaFoldDB" id="A0A1X2EM44"/>
<sequence>MLRYDLPASLVVFLVALPLSLGIAIASDAPVLAGLISAIIGGVVAGALGGSVVQVSGPAAGLTVIVAGLVAEFGWAVTCAITAAAGVVQVLFGLSRIARFALAISPVVVQAMLAGIGITIALQQSHVLLGGQSRSSAWENLTALPDRLASVSVASLVLGALVIAAMLGWRWVPGRIGQLPSPLVAVVGVTVLSVLAPFDVARIRLDGSLLDAVQLPSLPDGQWGAVAVGVMTVALIASVESLLSAVAVDRMHTGPRTDVNRELVGQGSANIAAGMLGGLPITGVIVRSATNVSAGARSRASTILHGCWVLLFALPFCALIEQVPTAALAGLLIVIGLRLVKPADIRSAERTGNLWVYLVTVFGVVFVNLLAGVVIGLALAIALTGWRVVRARVTAEPVGDDDWLVRIEGVCTFLSLPRLTAVLASLPAGCTVTLELSVIVIDHAAQEAITDWERQHVAVGGAVLRADRAGVAVSRSRC</sequence>
<feature type="transmembrane region" description="Helical" evidence="5">
    <location>
        <begin position="32"/>
        <end position="53"/>
    </location>
</feature>
<feature type="transmembrane region" description="Helical" evidence="5">
    <location>
        <begin position="6"/>
        <end position="25"/>
    </location>
</feature>
<feature type="transmembrane region" description="Helical" evidence="5">
    <location>
        <begin position="355"/>
        <end position="383"/>
    </location>
</feature>
<dbReference type="InterPro" id="IPR001902">
    <property type="entry name" value="SLC26A/SulP_fam"/>
</dbReference>
<evidence type="ECO:0000256" key="2">
    <source>
        <dbReference type="ARBA" id="ARBA00022692"/>
    </source>
</evidence>
<name>A0A1X2EM44_9MYCO</name>
<accession>A0A1X2EM44</accession>
<dbReference type="EMBL" id="LQPZ01000016">
    <property type="protein sequence ID" value="ORX06221.1"/>
    <property type="molecule type" value="Genomic_DNA"/>
</dbReference>